<keyword evidence="5" id="KW-1185">Reference proteome</keyword>
<dbReference type="SUPFAM" id="SSF51261">
    <property type="entry name" value="Duplicated hybrid motif"/>
    <property type="match status" value="1"/>
</dbReference>
<keyword evidence="2" id="KW-0472">Membrane</keyword>
<keyword evidence="1" id="KW-0732">Signal</keyword>
<dbReference type="InterPro" id="IPR050570">
    <property type="entry name" value="Cell_wall_metabolism_enzyme"/>
</dbReference>
<dbReference type="InterPro" id="IPR016047">
    <property type="entry name" value="M23ase_b-sheet_dom"/>
</dbReference>
<dbReference type="PANTHER" id="PTHR21666">
    <property type="entry name" value="PEPTIDASE-RELATED"/>
    <property type="match status" value="1"/>
</dbReference>
<evidence type="ECO:0000259" key="3">
    <source>
        <dbReference type="Pfam" id="PF01551"/>
    </source>
</evidence>
<accession>A0A4R8LIC1</accession>
<dbReference type="Gene3D" id="2.70.70.10">
    <property type="entry name" value="Glucose Permease (Domain IIA)"/>
    <property type="match status" value="1"/>
</dbReference>
<protein>
    <submittedName>
        <fullName evidence="4">Peptidase M23-like protein</fullName>
    </submittedName>
</protein>
<evidence type="ECO:0000256" key="1">
    <source>
        <dbReference type="ARBA" id="ARBA00022729"/>
    </source>
</evidence>
<gene>
    <name evidence="4" type="ORF">C7445_1177</name>
</gene>
<keyword evidence="2" id="KW-1133">Transmembrane helix</keyword>
<evidence type="ECO:0000313" key="4">
    <source>
        <dbReference type="EMBL" id="TDY42158.1"/>
    </source>
</evidence>
<evidence type="ECO:0000313" key="5">
    <source>
        <dbReference type="Proteomes" id="UP000294581"/>
    </source>
</evidence>
<dbReference type="InterPro" id="IPR011055">
    <property type="entry name" value="Dup_hybrid_motif"/>
</dbReference>
<comment type="caution">
    <text evidence="4">The sequence shown here is derived from an EMBL/GenBank/DDBJ whole genome shotgun (WGS) entry which is preliminary data.</text>
</comment>
<dbReference type="EMBL" id="SORF01000017">
    <property type="protein sequence ID" value="TDY42158.1"/>
    <property type="molecule type" value="Genomic_DNA"/>
</dbReference>
<reference evidence="4 5" key="1">
    <citation type="submission" date="2019-03" db="EMBL/GenBank/DDBJ databases">
        <title>Genomic Encyclopedia of Type Strains, Phase IV (KMG-IV): sequencing the most valuable type-strain genomes for metagenomic binning, comparative biology and taxonomic classification.</title>
        <authorList>
            <person name="Goeker M."/>
        </authorList>
    </citation>
    <scope>NUCLEOTIDE SEQUENCE [LARGE SCALE GENOMIC DNA]</scope>
    <source>
        <strain evidence="4 5">DSM 17974</strain>
    </source>
</reference>
<keyword evidence="2" id="KW-0812">Transmembrane</keyword>
<name>A0A4R8LIC1_9BACL</name>
<feature type="domain" description="M23ase beta-sheet core" evidence="3">
    <location>
        <begin position="355"/>
        <end position="454"/>
    </location>
</feature>
<dbReference type="CDD" id="cd12797">
    <property type="entry name" value="M23_peptidase"/>
    <property type="match status" value="1"/>
</dbReference>
<dbReference type="Proteomes" id="UP000294581">
    <property type="component" value="Unassembled WGS sequence"/>
</dbReference>
<organism evidence="4 5">
    <name type="scientific">Alicyclobacillus sacchari</name>
    <dbReference type="NCBI Taxonomy" id="392010"/>
    <lineage>
        <taxon>Bacteria</taxon>
        <taxon>Bacillati</taxon>
        <taxon>Bacillota</taxon>
        <taxon>Bacilli</taxon>
        <taxon>Bacillales</taxon>
        <taxon>Alicyclobacillaceae</taxon>
        <taxon>Alicyclobacillus</taxon>
    </lineage>
</organism>
<dbReference type="Pfam" id="PF01551">
    <property type="entry name" value="Peptidase_M23"/>
    <property type="match status" value="1"/>
</dbReference>
<evidence type="ECO:0000256" key="2">
    <source>
        <dbReference type="SAM" id="Phobius"/>
    </source>
</evidence>
<feature type="transmembrane region" description="Helical" evidence="2">
    <location>
        <begin position="74"/>
        <end position="94"/>
    </location>
</feature>
<dbReference type="GO" id="GO:0004222">
    <property type="term" value="F:metalloendopeptidase activity"/>
    <property type="evidence" value="ECO:0007669"/>
    <property type="project" value="TreeGrafter"/>
</dbReference>
<dbReference type="PANTHER" id="PTHR21666:SF289">
    <property type="entry name" value="L-ALA--D-GLU ENDOPEPTIDASE"/>
    <property type="match status" value="1"/>
</dbReference>
<dbReference type="AlphaFoldDB" id="A0A4R8LIC1"/>
<proteinExistence type="predicted"/>
<sequence>MWIHGHDDKLGFTYEIAVCTCDALPHAEAGSSHFAQPRGDQELLILVRGLSIIDLGSRHHGDDAHMVKRFIRQLMLLVPVFSSPLVVLYILRVIDMTIDIDFSASNCGGDLCNTHVQRTPFNQIVSIHCNGLGECKHIRRRQGVVRLLHLHSIMRAHTGIWRSLLMGVALASSWPATASAAEPSHPQSSLYPLYKLYGAQYDVDWAVLAAIDRYAELTKTKASKQDAPYYGFSFYPAAWAGIANPNADDIFAPEIQLFGGLGQDANGDMLALPFDPADRIKSLAHWLDMESGEDEEIAIWNLFQDPVAMDRIDGFARLFRAFGLSPSGSCFPIDKRYNYTVKHTFGAGRSYGGRRMHEGVDIFASYGTPVLACSYGYVELMGWNRFGGWRIGIRDANNMYYYYAHLSSFQKGLHQGDLVRPGQVIGYVGSSGYGPPGTSGKFPPHLHFGIYKDTGQHEWAFSPSGYLSQWERQKQRVTRETVRETVLERKS</sequence>